<accession>A0ABV7HPI3</accession>
<evidence type="ECO:0000313" key="3">
    <source>
        <dbReference type="Proteomes" id="UP001595476"/>
    </source>
</evidence>
<dbReference type="InterPro" id="IPR050266">
    <property type="entry name" value="AB_hydrolase_sf"/>
</dbReference>
<evidence type="ECO:0000313" key="2">
    <source>
        <dbReference type="EMBL" id="MFC3153386.1"/>
    </source>
</evidence>
<keyword evidence="3" id="KW-1185">Reference proteome</keyword>
<name>A0ABV7HPI3_9GAMM</name>
<dbReference type="PANTHER" id="PTHR43798">
    <property type="entry name" value="MONOACYLGLYCEROL LIPASE"/>
    <property type="match status" value="1"/>
</dbReference>
<sequence length="318" mass="35944">MKKQPLFISLIALMLVLVGLSYSIKDETKLSLAVSAERAIAGLEQKSIQINDHKIEYLEAGSGPVILMIHGFGANKDNWIRMAKYFSNDYRLIIPDLPGFGESTILETAKYDVDHQTKRLKSMMEALGVEQLHITGNSMGGYIAAHFASTYPENTLSAWLLNPLGIESAEPSEMFKMFAQGHHPYVLPRNEKEFRLLMSKVFFEQPLTPDFAIRALNEDFQRHYESNSRIAFEIHKVKDGKIAFSHPIEKSLTAYPNPLLVVWGDDDRILAADGLRVIKEQRPQTDTVMMSNMGHAPMLEAPELTANTIKQFLEKHQL</sequence>
<dbReference type="InterPro" id="IPR000073">
    <property type="entry name" value="AB_hydrolase_1"/>
</dbReference>
<dbReference type="SUPFAM" id="SSF53474">
    <property type="entry name" value="alpha/beta-Hydrolases"/>
    <property type="match status" value="1"/>
</dbReference>
<organism evidence="2 3">
    <name type="scientific">Litoribrevibacter euphylliae</name>
    <dbReference type="NCBI Taxonomy" id="1834034"/>
    <lineage>
        <taxon>Bacteria</taxon>
        <taxon>Pseudomonadati</taxon>
        <taxon>Pseudomonadota</taxon>
        <taxon>Gammaproteobacteria</taxon>
        <taxon>Oceanospirillales</taxon>
        <taxon>Oceanospirillaceae</taxon>
        <taxon>Litoribrevibacter</taxon>
    </lineage>
</organism>
<dbReference type="PRINTS" id="PR00111">
    <property type="entry name" value="ABHYDROLASE"/>
</dbReference>
<comment type="caution">
    <text evidence="2">The sequence shown here is derived from an EMBL/GenBank/DDBJ whole genome shotgun (WGS) entry which is preliminary data.</text>
</comment>
<gene>
    <name evidence="2" type="ORF">ACFOEK_20265</name>
</gene>
<dbReference type="Proteomes" id="UP001595476">
    <property type="component" value="Unassembled WGS sequence"/>
</dbReference>
<dbReference type="InterPro" id="IPR029058">
    <property type="entry name" value="AB_hydrolase_fold"/>
</dbReference>
<dbReference type="InterPro" id="IPR000639">
    <property type="entry name" value="Epox_hydrolase-like"/>
</dbReference>
<dbReference type="GO" id="GO:0016787">
    <property type="term" value="F:hydrolase activity"/>
    <property type="evidence" value="ECO:0007669"/>
    <property type="project" value="UniProtKB-KW"/>
</dbReference>
<proteinExistence type="predicted"/>
<keyword evidence="2" id="KW-0378">Hydrolase</keyword>
<dbReference type="RefSeq" id="WP_386723307.1">
    <property type="nucleotide sequence ID" value="NZ_JBHRSZ010000009.1"/>
</dbReference>
<dbReference type="EMBL" id="JBHRSZ010000009">
    <property type="protein sequence ID" value="MFC3153386.1"/>
    <property type="molecule type" value="Genomic_DNA"/>
</dbReference>
<feature type="domain" description="AB hydrolase-1" evidence="1">
    <location>
        <begin position="64"/>
        <end position="302"/>
    </location>
</feature>
<dbReference type="PRINTS" id="PR00412">
    <property type="entry name" value="EPOXHYDRLASE"/>
</dbReference>
<reference evidence="3" key="1">
    <citation type="journal article" date="2019" name="Int. J. Syst. Evol. Microbiol.">
        <title>The Global Catalogue of Microorganisms (GCM) 10K type strain sequencing project: providing services to taxonomists for standard genome sequencing and annotation.</title>
        <authorList>
            <consortium name="The Broad Institute Genomics Platform"/>
            <consortium name="The Broad Institute Genome Sequencing Center for Infectious Disease"/>
            <person name="Wu L."/>
            <person name="Ma J."/>
        </authorList>
    </citation>
    <scope>NUCLEOTIDE SEQUENCE [LARGE SCALE GENOMIC DNA]</scope>
    <source>
        <strain evidence="3">KCTC 52438</strain>
    </source>
</reference>
<dbReference type="Gene3D" id="3.40.50.1820">
    <property type="entry name" value="alpha/beta hydrolase"/>
    <property type="match status" value="1"/>
</dbReference>
<evidence type="ECO:0000259" key="1">
    <source>
        <dbReference type="Pfam" id="PF00561"/>
    </source>
</evidence>
<dbReference type="Pfam" id="PF00561">
    <property type="entry name" value="Abhydrolase_1"/>
    <property type="match status" value="1"/>
</dbReference>
<protein>
    <submittedName>
        <fullName evidence="2">Alpha/beta fold hydrolase</fullName>
    </submittedName>
</protein>
<dbReference type="PANTHER" id="PTHR43798:SF5">
    <property type="entry name" value="MONOACYLGLYCEROL LIPASE ABHD6"/>
    <property type="match status" value="1"/>
</dbReference>